<evidence type="ECO:0000256" key="3">
    <source>
        <dbReference type="ARBA" id="ARBA00022475"/>
    </source>
</evidence>
<evidence type="ECO:0000256" key="8">
    <source>
        <dbReference type="SAM" id="Phobius"/>
    </source>
</evidence>
<reference evidence="9 10" key="1">
    <citation type="submission" date="2015-11" db="EMBL/GenBank/DDBJ databases">
        <title>Genomic analysis of 38 Legionella species identifies large and diverse effector repertoires.</title>
        <authorList>
            <person name="Burstein D."/>
            <person name="Amaro F."/>
            <person name="Zusman T."/>
            <person name="Lifshitz Z."/>
            <person name="Cohen O."/>
            <person name="Gilbert J.A."/>
            <person name="Pupko T."/>
            <person name="Shuman H.A."/>
            <person name="Segal G."/>
        </authorList>
    </citation>
    <scope>NUCLEOTIDE SEQUENCE [LARGE SCALE GENOMIC DNA]</scope>
    <source>
        <strain evidence="9 10">SE-32A-C8</strain>
    </source>
</reference>
<evidence type="ECO:0000256" key="1">
    <source>
        <dbReference type="ARBA" id="ARBA00004651"/>
    </source>
</evidence>
<dbReference type="PANTHER" id="PTHR37484">
    <property type="entry name" value="ROD SHAPE-DETERMINING PROTEIN MRED"/>
    <property type="match status" value="1"/>
</dbReference>
<proteinExistence type="inferred from homology"/>
<dbReference type="Proteomes" id="UP000054773">
    <property type="component" value="Unassembled WGS sequence"/>
</dbReference>
<feature type="transmembrane region" description="Helical" evidence="8">
    <location>
        <begin position="91"/>
        <end position="112"/>
    </location>
</feature>
<evidence type="ECO:0000256" key="5">
    <source>
        <dbReference type="ARBA" id="ARBA00022960"/>
    </source>
</evidence>
<name>A0A0W0TFZ2_LEGER</name>
<evidence type="ECO:0000256" key="6">
    <source>
        <dbReference type="ARBA" id="ARBA00022989"/>
    </source>
</evidence>
<evidence type="ECO:0000256" key="4">
    <source>
        <dbReference type="ARBA" id="ARBA00022692"/>
    </source>
</evidence>
<dbReference type="OrthoDB" id="6647425at2"/>
<dbReference type="EMBL" id="LNYA01000034">
    <property type="protein sequence ID" value="KTC94470.1"/>
    <property type="molecule type" value="Genomic_DNA"/>
</dbReference>
<dbReference type="PANTHER" id="PTHR37484:SF1">
    <property type="entry name" value="ROD SHAPE-DETERMINING PROTEIN MRED"/>
    <property type="match status" value="1"/>
</dbReference>
<comment type="similarity">
    <text evidence="2">Belongs to the MreD family.</text>
</comment>
<keyword evidence="4 8" id="KW-0812">Transmembrane</keyword>
<keyword evidence="7 8" id="KW-0472">Membrane</keyword>
<dbReference type="GO" id="GO:0008360">
    <property type="term" value="P:regulation of cell shape"/>
    <property type="evidence" value="ECO:0007669"/>
    <property type="project" value="UniProtKB-KW"/>
</dbReference>
<comment type="subcellular location">
    <subcellularLocation>
        <location evidence="1">Cell membrane</location>
        <topology evidence="1">Multi-pass membrane protein</topology>
    </subcellularLocation>
</comment>
<protein>
    <submittedName>
        <fullName evidence="9">Rod shape-determining protein MreD</fullName>
    </submittedName>
</protein>
<dbReference type="NCBIfam" id="TIGR03426">
    <property type="entry name" value="shape_MreD"/>
    <property type="match status" value="1"/>
</dbReference>
<dbReference type="PATRIC" id="fig|448.7.peg.2767"/>
<feature type="transmembrane region" description="Helical" evidence="8">
    <location>
        <begin position="124"/>
        <end position="144"/>
    </location>
</feature>
<keyword evidence="6 8" id="KW-1133">Transmembrane helix</keyword>
<dbReference type="RefSeq" id="WP_058527719.1">
    <property type="nucleotide sequence ID" value="NZ_CAAAHY010000019.1"/>
</dbReference>
<gene>
    <name evidence="9" type="primary">mreD</name>
    <name evidence="9" type="ORF">Lery_2637</name>
</gene>
<evidence type="ECO:0000313" key="10">
    <source>
        <dbReference type="Proteomes" id="UP000054773"/>
    </source>
</evidence>
<evidence type="ECO:0000256" key="2">
    <source>
        <dbReference type="ARBA" id="ARBA00007776"/>
    </source>
</evidence>
<dbReference type="InterPro" id="IPR026034">
    <property type="entry name" value="MreD_proteobac"/>
</dbReference>
<dbReference type="STRING" id="448.Lery_2637"/>
<dbReference type="GO" id="GO:0005886">
    <property type="term" value="C:plasma membrane"/>
    <property type="evidence" value="ECO:0007669"/>
    <property type="project" value="UniProtKB-SubCell"/>
</dbReference>
<organism evidence="9 10">
    <name type="scientific">Legionella erythra</name>
    <dbReference type="NCBI Taxonomy" id="448"/>
    <lineage>
        <taxon>Bacteria</taxon>
        <taxon>Pseudomonadati</taxon>
        <taxon>Pseudomonadota</taxon>
        <taxon>Gammaproteobacteria</taxon>
        <taxon>Legionellales</taxon>
        <taxon>Legionellaceae</taxon>
        <taxon>Legionella</taxon>
    </lineage>
</organism>
<dbReference type="InterPro" id="IPR007227">
    <property type="entry name" value="Cell_shape_determining_MreD"/>
</dbReference>
<sequence>MNALKWRLPVAFLIALILTIMPLPAFLVNIRPPWTLLLVLYLQFYMPDYFRVSLLVMLGLILDALLATVIGEHAFALCLTAWLASSKARRFYFFPIGQQMALIGFFCAWYQLTVFFIDAFLGYPMNWITVIGSTLLSILVWPWIRLAAEETLLIRARFKA</sequence>
<dbReference type="Pfam" id="PF04093">
    <property type="entry name" value="MreD"/>
    <property type="match status" value="1"/>
</dbReference>
<keyword evidence="5" id="KW-0133">Cell shape</keyword>
<evidence type="ECO:0000313" key="9">
    <source>
        <dbReference type="EMBL" id="KTC94470.1"/>
    </source>
</evidence>
<evidence type="ECO:0000256" key="7">
    <source>
        <dbReference type="ARBA" id="ARBA00023136"/>
    </source>
</evidence>
<dbReference type="AlphaFoldDB" id="A0A0W0TFZ2"/>
<keyword evidence="3" id="KW-1003">Cell membrane</keyword>
<feature type="transmembrane region" description="Helical" evidence="8">
    <location>
        <begin position="51"/>
        <end position="84"/>
    </location>
</feature>
<keyword evidence="10" id="KW-1185">Reference proteome</keyword>
<accession>A0A0W0TFZ2</accession>
<comment type="caution">
    <text evidence="9">The sequence shown here is derived from an EMBL/GenBank/DDBJ whole genome shotgun (WGS) entry which is preliminary data.</text>
</comment>